<dbReference type="PANTHER" id="PTHR10920:SF13">
    <property type="entry name" value="PRE-RRNA 2'-O-RIBOSE RNA METHYLTRANSFERASE FTSJ3"/>
    <property type="match status" value="1"/>
</dbReference>
<name>A0A9Q8TYK2_9GAMM</name>
<dbReference type="InterPro" id="IPR002877">
    <property type="entry name" value="RNA_MeTrfase_FtsJ_dom"/>
</dbReference>
<dbReference type="SUPFAM" id="SSF53335">
    <property type="entry name" value="S-adenosyl-L-methionine-dependent methyltransferases"/>
    <property type="match status" value="1"/>
</dbReference>
<dbReference type="HAMAP" id="MF_01547">
    <property type="entry name" value="RNA_methyltr_E"/>
    <property type="match status" value="1"/>
</dbReference>
<evidence type="ECO:0000256" key="2">
    <source>
        <dbReference type="ARBA" id="ARBA00022603"/>
    </source>
</evidence>
<dbReference type="InterPro" id="IPR050082">
    <property type="entry name" value="RNA_methyltr_RlmE"/>
</dbReference>
<dbReference type="PIRSF" id="PIRSF005461">
    <property type="entry name" value="23S_rRNA_mtase"/>
    <property type="match status" value="1"/>
</dbReference>
<dbReference type="Gene3D" id="3.40.50.150">
    <property type="entry name" value="Vaccinia Virus protein VP39"/>
    <property type="match status" value="1"/>
</dbReference>
<evidence type="ECO:0000313" key="14">
    <source>
        <dbReference type="EMBL" id="URQ63416.1"/>
    </source>
</evidence>
<feature type="binding site" evidence="11">
    <location>
        <position position="49"/>
    </location>
    <ligand>
        <name>S-adenosyl-L-methionine</name>
        <dbReference type="ChEBI" id="CHEBI:59789"/>
    </ligand>
</feature>
<dbReference type="EC" id="2.1.1.166" evidence="6 11"/>
<keyword evidence="11" id="KW-0963">Cytoplasm</keyword>
<evidence type="ECO:0000256" key="8">
    <source>
        <dbReference type="ARBA" id="ARBA00041995"/>
    </source>
</evidence>
<gene>
    <name evidence="11" type="primary">rlmE</name>
    <name evidence="11" type="synonym">ftsJ</name>
    <name evidence="11" type="synonym">rrmJ</name>
    <name evidence="14" type="ORF">M9B40_01250</name>
</gene>
<keyword evidence="4 11" id="KW-0949">S-adenosyl-L-methionine</keyword>
<feature type="binding site" evidence="11">
    <location>
        <position position="69"/>
    </location>
    <ligand>
        <name>S-adenosyl-L-methionine</name>
        <dbReference type="ChEBI" id="CHEBI:59789"/>
    </ligand>
</feature>
<feature type="domain" description="Ribosomal RNA methyltransferase FtsJ" evidence="13">
    <location>
        <begin position="17"/>
        <end position="189"/>
    </location>
</feature>
<evidence type="ECO:0000256" key="5">
    <source>
        <dbReference type="ARBA" id="ARBA00037569"/>
    </source>
</evidence>
<keyword evidence="15" id="KW-1185">Reference proteome</keyword>
<evidence type="ECO:0000256" key="6">
    <source>
        <dbReference type="ARBA" id="ARBA00038861"/>
    </source>
</evidence>
<evidence type="ECO:0000256" key="4">
    <source>
        <dbReference type="ARBA" id="ARBA00022691"/>
    </source>
</evidence>
<dbReference type="GO" id="GO:0005737">
    <property type="term" value="C:cytoplasm"/>
    <property type="evidence" value="ECO:0007669"/>
    <property type="project" value="UniProtKB-SubCell"/>
</dbReference>
<evidence type="ECO:0000256" key="10">
    <source>
        <dbReference type="ARBA" id="ARBA00048970"/>
    </source>
</evidence>
<evidence type="ECO:0000256" key="12">
    <source>
        <dbReference type="PIRSR" id="PIRSR005461-1"/>
    </source>
</evidence>
<evidence type="ECO:0000256" key="11">
    <source>
        <dbReference type="HAMAP-Rule" id="MF_01547"/>
    </source>
</evidence>
<keyword evidence="2 11" id="KW-0489">Methyltransferase</keyword>
<dbReference type="Proteomes" id="UP001056381">
    <property type="component" value="Chromosome"/>
</dbReference>
<accession>A0A9Q8TYK2</accession>
<keyword evidence="1 11" id="KW-0698">rRNA processing</keyword>
<proteinExistence type="inferred from homology"/>
<dbReference type="GO" id="GO:0008650">
    <property type="term" value="F:rRNA (uridine-2'-O-)-methyltransferase activity"/>
    <property type="evidence" value="ECO:0007669"/>
    <property type="project" value="UniProtKB-UniRule"/>
</dbReference>
<dbReference type="AlphaFoldDB" id="A0A9Q8TYK2"/>
<evidence type="ECO:0000313" key="15">
    <source>
        <dbReference type="Proteomes" id="UP001056381"/>
    </source>
</evidence>
<dbReference type="InterPro" id="IPR015507">
    <property type="entry name" value="rRNA-MeTfrase_E"/>
</dbReference>
<evidence type="ECO:0000256" key="3">
    <source>
        <dbReference type="ARBA" id="ARBA00022679"/>
    </source>
</evidence>
<feature type="binding site" evidence="11">
    <location>
        <position position="85"/>
    </location>
    <ligand>
        <name>S-adenosyl-L-methionine</name>
        <dbReference type="ChEBI" id="CHEBI:59789"/>
    </ligand>
</feature>
<dbReference type="EMBL" id="CP097966">
    <property type="protein sequence ID" value="URQ63416.1"/>
    <property type="molecule type" value="Genomic_DNA"/>
</dbReference>
<organism evidence="14 15">
    <name type="scientific">SAR86 cluster bacterium</name>
    <dbReference type="NCBI Taxonomy" id="2030880"/>
    <lineage>
        <taxon>Bacteria</taxon>
        <taxon>Pseudomonadati</taxon>
        <taxon>Pseudomonadota</taxon>
        <taxon>Gammaproteobacteria</taxon>
        <taxon>SAR86 cluster</taxon>
    </lineage>
</organism>
<feature type="active site" description="Proton acceptor" evidence="11 12">
    <location>
        <position position="148"/>
    </location>
</feature>
<reference evidence="14" key="1">
    <citation type="submission" date="2022-05" db="EMBL/GenBank/DDBJ databases">
        <title>Single-amplified genomics reveal most streamlined microbe among free-living bacteria.</title>
        <authorList>
            <person name="Roda-Garcia J."/>
            <person name="Haro-Moreno J.M."/>
            <person name="Rodriguez-Valera F."/>
            <person name="Almagro-Moreno S."/>
            <person name="Lopez-Perez M."/>
        </authorList>
    </citation>
    <scope>NUCLEOTIDE SEQUENCE</scope>
    <source>
        <strain evidence="14">TMED112-D2-2</strain>
    </source>
</reference>
<dbReference type="PANTHER" id="PTHR10920">
    <property type="entry name" value="RIBOSOMAL RNA METHYLTRANSFERASE"/>
    <property type="match status" value="1"/>
</dbReference>
<comment type="similarity">
    <text evidence="11">Belongs to the class I-like SAM-binding methyltransferase superfamily. RNA methyltransferase RlmE family.</text>
</comment>
<evidence type="ECO:0000256" key="7">
    <source>
        <dbReference type="ARBA" id="ARBA00041129"/>
    </source>
</evidence>
<evidence type="ECO:0000256" key="9">
    <source>
        <dbReference type="ARBA" id="ARBA00042745"/>
    </source>
</evidence>
<keyword evidence="3 11" id="KW-0808">Transferase</keyword>
<protein>
    <recommendedName>
        <fullName evidence="7 11">Ribosomal RNA large subunit methyltransferase E</fullName>
        <ecNumber evidence="6 11">2.1.1.166</ecNumber>
    </recommendedName>
    <alternativeName>
        <fullName evidence="9 11">23S rRNA Um2552 methyltransferase</fullName>
    </alternativeName>
    <alternativeName>
        <fullName evidence="8 11">rRNA (uridine-2'-O-)-methyltransferase</fullName>
    </alternativeName>
</protein>
<feature type="binding site" evidence="11">
    <location>
        <position position="51"/>
    </location>
    <ligand>
        <name>S-adenosyl-L-methionine</name>
        <dbReference type="ChEBI" id="CHEBI:59789"/>
    </ligand>
</feature>
<evidence type="ECO:0000259" key="13">
    <source>
        <dbReference type="Pfam" id="PF01728"/>
    </source>
</evidence>
<dbReference type="Pfam" id="PF01728">
    <property type="entry name" value="FtsJ"/>
    <property type="match status" value="1"/>
</dbReference>
<comment type="subcellular location">
    <subcellularLocation>
        <location evidence="11">Cytoplasm</location>
    </subcellularLocation>
</comment>
<feature type="binding site" evidence="11">
    <location>
        <position position="108"/>
    </location>
    <ligand>
        <name>S-adenosyl-L-methionine</name>
        <dbReference type="ChEBI" id="CHEBI:59789"/>
    </ligand>
</feature>
<sequence>MKDFSDNWAEKAKRLGYRSRASFKLEQIENKYKIISRSDLIFEFGSAPGGWSQIISKYMNKQSRCFSFDLLSMREVKNISFFQQDINSSEFNLIAKNYFNEVDLVLSDMSVNLSGINIKDEEENKELNYSTINLSKKLLKKRGNLLIKTFNNRNLPEIKSLFKDLFHKVMAEKPPASKTSSKEVYLLGLDLK</sequence>
<comment type="catalytic activity">
    <reaction evidence="10 11">
        <text>uridine(2552) in 23S rRNA + S-adenosyl-L-methionine = 2'-O-methyluridine(2552) in 23S rRNA + S-adenosyl-L-homocysteine + H(+)</text>
        <dbReference type="Rhea" id="RHEA:42720"/>
        <dbReference type="Rhea" id="RHEA-COMP:10202"/>
        <dbReference type="Rhea" id="RHEA-COMP:10203"/>
        <dbReference type="ChEBI" id="CHEBI:15378"/>
        <dbReference type="ChEBI" id="CHEBI:57856"/>
        <dbReference type="ChEBI" id="CHEBI:59789"/>
        <dbReference type="ChEBI" id="CHEBI:65315"/>
        <dbReference type="ChEBI" id="CHEBI:74478"/>
        <dbReference type="EC" id="2.1.1.166"/>
    </reaction>
</comment>
<evidence type="ECO:0000256" key="1">
    <source>
        <dbReference type="ARBA" id="ARBA00022552"/>
    </source>
</evidence>
<dbReference type="InterPro" id="IPR029063">
    <property type="entry name" value="SAM-dependent_MTases_sf"/>
</dbReference>
<comment type="function">
    <text evidence="5 11">Specifically methylates the uridine in position 2552 of 23S rRNA at the 2'-O position of the ribose in the fully assembled 50S ribosomal subunit.</text>
</comment>